<sequence>MRRVIGGVLAVSLLLAGCTDEYDDDVAATSTPPLVVQTAAPEDAAATSPEGGAATSAPAPVDPADSIGDAELLGAVEWVLELLEEDAEGPTVREATERVAPDLLEQVSPVELGLVLGQVRSAGPYVVTAVVPSSGVGRAATLSLAAQDPLLMTVGVDEQGRIATLFVQPDTSGEPPVVDAWPDLDAALVELGGTSQVVVGRVEGGTCEPTWTTSGVEAGGEAVPSASVVKLLVLLAVAEEVRSGGLTWDEELTLAPEVMSLPSGELQDRPEGSTVPVREAAELMISISDNTATDLLMDRVGQRALRRAAVDAGLDPTAIMPVPTTRQIFQLGWQVDSEVRTRWAEAQVPETREAILADLPDRLDIAPETVTEPRWQDGIDWFLTGAQVCSLHARLQQLAGDPAGGPVREILARNPGLPPPEGVGYQAFKGGSLPGVLAMSFYVEPQEGAVGGDGEPAAPEGLVLVVQTRSAEPVDPLRAATIVGAGLQHLVDVGG</sequence>
<evidence type="ECO:0000259" key="3">
    <source>
        <dbReference type="Pfam" id="PF18042"/>
    </source>
</evidence>
<feature type="region of interest" description="Disordered" evidence="1">
    <location>
        <begin position="41"/>
        <end position="65"/>
    </location>
</feature>
<dbReference type="InterPro" id="IPR045155">
    <property type="entry name" value="Beta-lactam_cat"/>
</dbReference>
<dbReference type="AlphaFoldDB" id="A0A0W8IA89"/>
<dbReference type="Gene3D" id="3.40.710.10">
    <property type="entry name" value="DD-peptidase/beta-lactamase superfamily"/>
    <property type="match status" value="1"/>
</dbReference>
<evidence type="ECO:0000259" key="2">
    <source>
        <dbReference type="Pfam" id="PF13354"/>
    </source>
</evidence>
<dbReference type="Gene3D" id="3.10.450.280">
    <property type="match status" value="1"/>
</dbReference>
<dbReference type="GO" id="GO:0030655">
    <property type="term" value="P:beta-lactam antibiotic catabolic process"/>
    <property type="evidence" value="ECO:0007669"/>
    <property type="project" value="InterPro"/>
</dbReference>
<proteinExistence type="predicted"/>
<dbReference type="PANTHER" id="PTHR35333">
    <property type="entry name" value="BETA-LACTAMASE"/>
    <property type="match status" value="1"/>
</dbReference>
<dbReference type="EMBL" id="LQBL01000011">
    <property type="protein sequence ID" value="KUG56822.1"/>
    <property type="molecule type" value="Genomic_DNA"/>
</dbReference>
<dbReference type="OrthoDB" id="108135at2"/>
<comment type="caution">
    <text evidence="4">The sequence shown here is derived from an EMBL/GenBank/DDBJ whole genome shotgun (WGS) entry which is preliminary data.</text>
</comment>
<name>A0A0W8IA89_9MICO</name>
<dbReference type="Pfam" id="PF18042">
    <property type="entry name" value="ORF_12_N"/>
    <property type="match status" value="1"/>
</dbReference>
<organism evidence="4 5">
    <name type="scientific">Serinicoccus chungangensis</name>
    <dbReference type="NCBI Taxonomy" id="767452"/>
    <lineage>
        <taxon>Bacteria</taxon>
        <taxon>Bacillati</taxon>
        <taxon>Actinomycetota</taxon>
        <taxon>Actinomycetes</taxon>
        <taxon>Micrococcales</taxon>
        <taxon>Ornithinimicrobiaceae</taxon>
        <taxon>Serinicoccus</taxon>
    </lineage>
</organism>
<dbReference type="Pfam" id="PF13354">
    <property type="entry name" value="Beta-lactamase2"/>
    <property type="match status" value="1"/>
</dbReference>
<protein>
    <submittedName>
        <fullName evidence="4">Uncharacterized protein</fullName>
    </submittedName>
</protein>
<feature type="domain" description="Beta-lactamase class A catalytic" evidence="2">
    <location>
        <begin position="221"/>
        <end position="322"/>
    </location>
</feature>
<dbReference type="STRING" id="767452.AVL62_11850"/>
<keyword evidence="5" id="KW-1185">Reference proteome</keyword>
<dbReference type="GO" id="GO:0008800">
    <property type="term" value="F:beta-lactamase activity"/>
    <property type="evidence" value="ECO:0007669"/>
    <property type="project" value="InterPro"/>
</dbReference>
<evidence type="ECO:0000313" key="4">
    <source>
        <dbReference type="EMBL" id="KUG56822.1"/>
    </source>
</evidence>
<dbReference type="InterPro" id="IPR012338">
    <property type="entry name" value="Beta-lactam/transpept-like"/>
</dbReference>
<dbReference type="InterPro" id="IPR040846">
    <property type="entry name" value="ORF_12_N"/>
</dbReference>
<dbReference type="PROSITE" id="PS51257">
    <property type="entry name" value="PROKAR_LIPOPROTEIN"/>
    <property type="match status" value="1"/>
</dbReference>
<dbReference type="GO" id="GO:0046677">
    <property type="term" value="P:response to antibiotic"/>
    <property type="evidence" value="ECO:0007669"/>
    <property type="project" value="InterPro"/>
</dbReference>
<reference evidence="4 5" key="1">
    <citation type="submission" date="2015-12" db="EMBL/GenBank/DDBJ databases">
        <title>Serinicoccus chungangenesis strain CD08_5 genome sequencing and assembly.</title>
        <authorList>
            <person name="Chander A.M."/>
            <person name="Kaur G."/>
            <person name="Nair G.R."/>
            <person name="Dhawan D.K."/>
            <person name="Kochhar R.K."/>
            <person name="Mayilraj S."/>
            <person name="Bhadada S.K."/>
        </authorList>
    </citation>
    <scope>NUCLEOTIDE SEQUENCE [LARGE SCALE GENOMIC DNA]</scope>
    <source>
        <strain evidence="4 5">CD08_5</strain>
    </source>
</reference>
<dbReference type="InterPro" id="IPR000871">
    <property type="entry name" value="Beta-lactam_class-A"/>
</dbReference>
<accession>A0A0W8IA89</accession>
<feature type="domain" description="ORF 12 gene product N-terminal" evidence="3">
    <location>
        <begin position="75"/>
        <end position="162"/>
    </location>
</feature>
<dbReference type="RefSeq" id="WP_058890568.1">
    <property type="nucleotide sequence ID" value="NZ_LQBL01000011.1"/>
</dbReference>
<dbReference type="Proteomes" id="UP000054837">
    <property type="component" value="Unassembled WGS sequence"/>
</dbReference>
<dbReference type="PANTHER" id="PTHR35333:SF5">
    <property type="entry name" value="CONSERVED LIPOPROTEIN LPQF-RELATED"/>
    <property type="match status" value="1"/>
</dbReference>
<gene>
    <name evidence="4" type="ORF">AVL62_11850</name>
</gene>
<evidence type="ECO:0000256" key="1">
    <source>
        <dbReference type="SAM" id="MobiDB-lite"/>
    </source>
</evidence>
<dbReference type="SUPFAM" id="SSF56601">
    <property type="entry name" value="beta-lactamase/transpeptidase-like"/>
    <property type="match status" value="1"/>
</dbReference>
<evidence type="ECO:0000313" key="5">
    <source>
        <dbReference type="Proteomes" id="UP000054837"/>
    </source>
</evidence>